<feature type="transmembrane region" description="Helical" evidence="2">
    <location>
        <begin position="12"/>
        <end position="34"/>
    </location>
</feature>
<evidence type="ECO:0000313" key="3">
    <source>
        <dbReference type="EMBL" id="KAK6985165.1"/>
    </source>
</evidence>
<keyword evidence="4" id="KW-1185">Reference proteome</keyword>
<feature type="compositionally biased region" description="Basic and acidic residues" evidence="1">
    <location>
        <begin position="87"/>
        <end position="97"/>
    </location>
</feature>
<feature type="region of interest" description="Disordered" evidence="1">
    <location>
        <begin position="87"/>
        <end position="107"/>
    </location>
</feature>
<feature type="transmembrane region" description="Helical" evidence="2">
    <location>
        <begin position="46"/>
        <end position="63"/>
    </location>
</feature>
<protein>
    <submittedName>
        <fullName evidence="3">Uncharacterized protein</fullName>
    </submittedName>
</protein>
<name>A0AAV9ZLW0_9AGAR</name>
<gene>
    <name evidence="3" type="ORF">R3P38DRAFT_3102097</name>
</gene>
<accession>A0AAV9ZLW0</accession>
<evidence type="ECO:0000256" key="1">
    <source>
        <dbReference type="SAM" id="MobiDB-lite"/>
    </source>
</evidence>
<sequence>MSENTGSIGKRTVASGAVIFPIFTKSVSWASQIYQAEDAPLFKRGNSINIAFAGSATIMWVVQKYYYRRLNRKNGCAYATLNEEAKAREDREAEKKGNRSLTFRFTT</sequence>
<evidence type="ECO:0000256" key="2">
    <source>
        <dbReference type="SAM" id="Phobius"/>
    </source>
</evidence>
<keyword evidence="2" id="KW-1133">Transmembrane helix</keyword>
<keyword evidence="2" id="KW-0472">Membrane</keyword>
<keyword evidence="2" id="KW-0812">Transmembrane</keyword>
<evidence type="ECO:0000313" key="4">
    <source>
        <dbReference type="Proteomes" id="UP001362999"/>
    </source>
</evidence>
<organism evidence="3 4">
    <name type="scientific">Favolaschia claudopus</name>
    <dbReference type="NCBI Taxonomy" id="2862362"/>
    <lineage>
        <taxon>Eukaryota</taxon>
        <taxon>Fungi</taxon>
        <taxon>Dikarya</taxon>
        <taxon>Basidiomycota</taxon>
        <taxon>Agaricomycotina</taxon>
        <taxon>Agaricomycetes</taxon>
        <taxon>Agaricomycetidae</taxon>
        <taxon>Agaricales</taxon>
        <taxon>Marasmiineae</taxon>
        <taxon>Mycenaceae</taxon>
        <taxon>Favolaschia</taxon>
    </lineage>
</organism>
<proteinExistence type="predicted"/>
<dbReference type="AlphaFoldDB" id="A0AAV9ZLW0"/>
<reference evidence="3 4" key="1">
    <citation type="journal article" date="2024" name="J Genomics">
        <title>Draft genome sequencing and assembly of Favolaschia claudopus CIRM-BRFM 2984 isolated from oak limbs.</title>
        <authorList>
            <person name="Navarro D."/>
            <person name="Drula E."/>
            <person name="Chaduli D."/>
            <person name="Cazenave R."/>
            <person name="Ahrendt S."/>
            <person name="Wang J."/>
            <person name="Lipzen A."/>
            <person name="Daum C."/>
            <person name="Barry K."/>
            <person name="Grigoriev I.V."/>
            <person name="Favel A."/>
            <person name="Rosso M.N."/>
            <person name="Martin F."/>
        </authorList>
    </citation>
    <scope>NUCLEOTIDE SEQUENCE [LARGE SCALE GENOMIC DNA]</scope>
    <source>
        <strain evidence="3 4">CIRM-BRFM 2984</strain>
    </source>
</reference>
<dbReference type="Proteomes" id="UP001362999">
    <property type="component" value="Unassembled WGS sequence"/>
</dbReference>
<dbReference type="EMBL" id="JAWWNJ010000132">
    <property type="protein sequence ID" value="KAK6985165.1"/>
    <property type="molecule type" value="Genomic_DNA"/>
</dbReference>
<comment type="caution">
    <text evidence="3">The sequence shown here is derived from an EMBL/GenBank/DDBJ whole genome shotgun (WGS) entry which is preliminary data.</text>
</comment>